<dbReference type="EC" id="3.4.16.-" evidence="7"/>
<dbReference type="GO" id="GO:0000324">
    <property type="term" value="C:fungal-type vacuole"/>
    <property type="evidence" value="ECO:0007669"/>
    <property type="project" value="TreeGrafter"/>
</dbReference>
<evidence type="ECO:0000256" key="6">
    <source>
        <dbReference type="ARBA" id="ARBA00023180"/>
    </source>
</evidence>
<dbReference type="EMBL" id="JMSN01000029">
    <property type="protein sequence ID" value="KDN47566.1"/>
    <property type="molecule type" value="Genomic_DNA"/>
</dbReference>
<dbReference type="InterPro" id="IPR033124">
    <property type="entry name" value="Ser_caboxypep_his_AS"/>
</dbReference>
<keyword evidence="9" id="KW-1185">Reference proteome</keyword>
<comment type="caution">
    <text evidence="8">The sequence shown here is derived from an EMBL/GenBank/DDBJ whole genome shotgun (WGS) entry which is preliminary data.</text>
</comment>
<dbReference type="PRINTS" id="PR00724">
    <property type="entry name" value="CRBOXYPTASEC"/>
</dbReference>
<gene>
    <name evidence="8" type="ORF">K437DRAFT_255846</name>
</gene>
<dbReference type="Gene3D" id="3.40.50.1820">
    <property type="entry name" value="alpha/beta hydrolase"/>
    <property type="match status" value="1"/>
</dbReference>
<evidence type="ECO:0000256" key="4">
    <source>
        <dbReference type="ARBA" id="ARBA00022729"/>
    </source>
</evidence>
<dbReference type="InterPro" id="IPR029058">
    <property type="entry name" value="AB_hydrolase_fold"/>
</dbReference>
<evidence type="ECO:0000256" key="3">
    <source>
        <dbReference type="ARBA" id="ARBA00022670"/>
    </source>
</evidence>
<keyword evidence="4 7" id="KW-0732">Signal</keyword>
<evidence type="ECO:0000313" key="9">
    <source>
        <dbReference type="Proteomes" id="UP000027361"/>
    </source>
</evidence>
<dbReference type="InParanoid" id="A0A066W1E4"/>
<dbReference type="RefSeq" id="XP_013243903.1">
    <property type="nucleotide sequence ID" value="XM_013388449.1"/>
</dbReference>
<dbReference type="HOGENOM" id="CLU_008523_10_4_1"/>
<dbReference type="GO" id="GO:0004185">
    <property type="term" value="F:serine-type carboxypeptidase activity"/>
    <property type="evidence" value="ECO:0007669"/>
    <property type="project" value="UniProtKB-UniRule"/>
</dbReference>
<dbReference type="Pfam" id="PF00450">
    <property type="entry name" value="Peptidase_S10"/>
    <property type="match status" value="1"/>
</dbReference>
<dbReference type="GO" id="GO:0006508">
    <property type="term" value="P:proteolysis"/>
    <property type="evidence" value="ECO:0007669"/>
    <property type="project" value="UniProtKB-KW"/>
</dbReference>
<dbReference type="Proteomes" id="UP000027361">
    <property type="component" value="Unassembled WGS sequence"/>
</dbReference>
<dbReference type="PROSITE" id="PS00131">
    <property type="entry name" value="CARBOXYPEPT_SER_SER"/>
    <property type="match status" value="1"/>
</dbReference>
<keyword evidence="5 7" id="KW-0378">Hydrolase</keyword>
<dbReference type="InterPro" id="IPR018202">
    <property type="entry name" value="Ser_caboxypep_ser_AS"/>
</dbReference>
<accession>A0A066W1E4</accession>
<evidence type="ECO:0000256" key="7">
    <source>
        <dbReference type="RuleBase" id="RU361156"/>
    </source>
</evidence>
<dbReference type="STRING" id="1037660.A0A066W1E4"/>
<dbReference type="AlphaFoldDB" id="A0A066W1E4"/>
<sequence length="618" mass="67654">MARLPVSSLVSLALSVAALGIANTGASPSSPHHQLSFQPDASSGVFTHAQHADDLLKQAASAVGQAGSASSSTVQDDPFRQMMGSFAPSSSLRIELPYESVEASSMAGAAARSVEQMIIEHSNKTGGMHAILTHREFPEVSVRIKHISSGTKAKAATGQVHYSAAEQDRSDPDAFCDPGVSSWSGYIDTIDGKSLFFYFFESRSNPDKDPVLFWTNGGPGCSSSLGLFQELGPCRVELGSSKHATGPPINGTEVNPYAWNTRANTIFIDQPVGVGYSYTRYGVHVGDTESASHDVYKFLRIFFSAFDRFHDNGLILSGESYGGRYLPIFASEVVDRNQAYELQAQKHGKTKPSKEQIVPLKSVLIGNGLTDISRQVPQYYDFTCTKKGGFKPYLSIEQCTRMKVYRDKCAKELAVHCRESYNADKCADLNMVCQSELFGVYAQTGRNPYDITDDCKAGLTPNLCYPVSADIRNYLDRDDVRSLIGAAPKSQIGKFRSCNFEVGASFEWHYDSLLDNSRNIAGLLERDIDVLIYVGEKDVICNWLGNKAWVMDLEWSGKDAFHANKLRRWRVDGDDAGETQHGGGLTWATIKGAGHMAPYDKPAASLAMLHRFLDGETL</sequence>
<feature type="signal peptide" evidence="7">
    <location>
        <begin position="1"/>
        <end position="20"/>
    </location>
</feature>
<dbReference type="PANTHER" id="PTHR11802:SF113">
    <property type="entry name" value="SERINE CARBOXYPEPTIDASE CTSA-4.1"/>
    <property type="match status" value="1"/>
</dbReference>
<dbReference type="OMA" id="KQDYVEC"/>
<dbReference type="InterPro" id="IPR001563">
    <property type="entry name" value="Peptidase_S10"/>
</dbReference>
<keyword evidence="6" id="KW-0325">Glycoprotein</keyword>
<dbReference type="PANTHER" id="PTHR11802">
    <property type="entry name" value="SERINE PROTEASE FAMILY S10 SERINE CARBOXYPEPTIDASE"/>
    <property type="match status" value="1"/>
</dbReference>
<evidence type="ECO:0000256" key="1">
    <source>
        <dbReference type="ARBA" id="ARBA00009431"/>
    </source>
</evidence>
<comment type="similarity">
    <text evidence="1 7">Belongs to the peptidase S10 family.</text>
</comment>
<dbReference type="OrthoDB" id="443318at2759"/>
<reference evidence="8 9" key="1">
    <citation type="submission" date="2014-05" db="EMBL/GenBank/DDBJ databases">
        <title>Draft genome sequence of a rare smut relative, Tilletiaria anomala UBC 951.</title>
        <authorList>
            <consortium name="DOE Joint Genome Institute"/>
            <person name="Toome M."/>
            <person name="Kuo A."/>
            <person name="Henrissat B."/>
            <person name="Lipzen A."/>
            <person name="Tritt A."/>
            <person name="Yoshinaga Y."/>
            <person name="Zane M."/>
            <person name="Barry K."/>
            <person name="Grigoriev I.V."/>
            <person name="Spatafora J.W."/>
            <person name="Aimea M.C."/>
        </authorList>
    </citation>
    <scope>NUCLEOTIDE SEQUENCE [LARGE SCALE GENOMIC DNA]</scope>
    <source>
        <strain evidence="8 9">UBC 951</strain>
    </source>
</reference>
<dbReference type="GeneID" id="25264266"/>
<evidence type="ECO:0000256" key="2">
    <source>
        <dbReference type="ARBA" id="ARBA00022645"/>
    </source>
</evidence>
<evidence type="ECO:0000256" key="5">
    <source>
        <dbReference type="ARBA" id="ARBA00022801"/>
    </source>
</evidence>
<dbReference type="Gene3D" id="1.10.287.410">
    <property type="match status" value="1"/>
</dbReference>
<dbReference type="SUPFAM" id="SSF53474">
    <property type="entry name" value="alpha/beta-Hydrolases"/>
    <property type="match status" value="1"/>
</dbReference>
<dbReference type="PROSITE" id="PS00560">
    <property type="entry name" value="CARBOXYPEPT_SER_HIS"/>
    <property type="match status" value="1"/>
</dbReference>
<name>A0A066W1E4_TILAU</name>
<keyword evidence="2 7" id="KW-0121">Carboxypeptidase</keyword>
<protein>
    <recommendedName>
        <fullName evidence="7">Carboxypeptidase</fullName>
        <ecNumber evidence="7">3.4.16.-</ecNumber>
    </recommendedName>
</protein>
<proteinExistence type="inferred from homology"/>
<feature type="chain" id="PRO_5005103197" description="Carboxypeptidase" evidence="7">
    <location>
        <begin position="21"/>
        <end position="618"/>
    </location>
</feature>
<organism evidence="8 9">
    <name type="scientific">Tilletiaria anomala (strain ATCC 24038 / CBS 436.72 / UBC 951)</name>
    <dbReference type="NCBI Taxonomy" id="1037660"/>
    <lineage>
        <taxon>Eukaryota</taxon>
        <taxon>Fungi</taxon>
        <taxon>Dikarya</taxon>
        <taxon>Basidiomycota</taxon>
        <taxon>Ustilaginomycotina</taxon>
        <taxon>Exobasidiomycetes</taxon>
        <taxon>Georgefischeriales</taxon>
        <taxon>Tilletiariaceae</taxon>
        <taxon>Tilletiaria</taxon>
    </lineage>
</organism>
<keyword evidence="3 7" id="KW-0645">Protease</keyword>
<evidence type="ECO:0000313" key="8">
    <source>
        <dbReference type="EMBL" id="KDN47566.1"/>
    </source>
</evidence>